<dbReference type="Proteomes" id="UP000837801">
    <property type="component" value="Unassembled WGS sequence"/>
</dbReference>
<dbReference type="InterPro" id="IPR050699">
    <property type="entry name" value="RNA-DNA_Helicase"/>
</dbReference>
<dbReference type="GO" id="GO:0003724">
    <property type="term" value="F:RNA helicase activity"/>
    <property type="evidence" value="ECO:0007669"/>
    <property type="project" value="UniProtKB-EC"/>
</dbReference>
<evidence type="ECO:0000256" key="3">
    <source>
        <dbReference type="ARBA" id="ARBA00022741"/>
    </source>
</evidence>
<keyword evidence="3" id="KW-0547">Nucleotide-binding</keyword>
<dbReference type="InterPro" id="IPR055206">
    <property type="entry name" value="DEXQc_SUV3"/>
</dbReference>
<evidence type="ECO:0000313" key="11">
    <source>
        <dbReference type="EMBL" id="CAH2353056.1"/>
    </source>
</evidence>
<feature type="domain" description="Helicase C-terminal" evidence="10">
    <location>
        <begin position="355"/>
        <end position="507"/>
    </location>
</feature>
<dbReference type="GO" id="GO:0000965">
    <property type="term" value="P:mitochondrial RNA 3'-end processing"/>
    <property type="evidence" value="ECO:0007669"/>
    <property type="project" value="TreeGrafter"/>
</dbReference>
<gene>
    <name evidence="11" type="ORF">CLIB1423_09S01816</name>
</gene>
<dbReference type="GO" id="GO:0005524">
    <property type="term" value="F:ATP binding"/>
    <property type="evidence" value="ECO:0007669"/>
    <property type="project" value="UniProtKB-KW"/>
</dbReference>
<organism evidence="11 12">
    <name type="scientific">[Candida] railenensis</name>
    <dbReference type="NCBI Taxonomy" id="45579"/>
    <lineage>
        <taxon>Eukaryota</taxon>
        <taxon>Fungi</taxon>
        <taxon>Dikarya</taxon>
        <taxon>Ascomycota</taxon>
        <taxon>Saccharomycotina</taxon>
        <taxon>Pichiomycetes</taxon>
        <taxon>Debaryomycetaceae</taxon>
        <taxon>Kurtzmaniella</taxon>
    </lineage>
</organism>
<dbReference type="InterPro" id="IPR022192">
    <property type="entry name" value="SUV3_C"/>
</dbReference>
<evidence type="ECO:0000256" key="8">
    <source>
        <dbReference type="ARBA" id="ARBA00023128"/>
    </source>
</evidence>
<keyword evidence="5 11" id="KW-0347">Helicase</keyword>
<keyword evidence="7" id="KW-0809">Transit peptide</keyword>
<dbReference type="GO" id="GO:0045025">
    <property type="term" value="C:mitochondrial degradosome"/>
    <property type="evidence" value="ECO:0007669"/>
    <property type="project" value="TreeGrafter"/>
</dbReference>
<dbReference type="CDD" id="cd17913">
    <property type="entry name" value="DEXQc_Suv3"/>
    <property type="match status" value="1"/>
</dbReference>
<dbReference type="PANTHER" id="PTHR12131">
    <property type="entry name" value="ATP-DEPENDENT RNA AND DNA HELICASE"/>
    <property type="match status" value="1"/>
</dbReference>
<dbReference type="Pfam" id="PF12513">
    <property type="entry name" value="SUV3_C"/>
    <property type="match status" value="1"/>
</dbReference>
<dbReference type="Pfam" id="PF22527">
    <property type="entry name" value="DEXQc_Suv3"/>
    <property type="match status" value="1"/>
</dbReference>
<evidence type="ECO:0000256" key="4">
    <source>
        <dbReference type="ARBA" id="ARBA00022801"/>
    </source>
</evidence>
<keyword evidence="8" id="KW-0496">Mitochondrion</keyword>
<comment type="caution">
    <text evidence="11">The sequence shown here is derived from an EMBL/GenBank/DDBJ whole genome shotgun (WGS) entry which is preliminary data.</text>
</comment>
<proteinExistence type="predicted"/>
<sequence>MIRSLRPYTSPRKYTLFSCGSHSWLRLQSTAAGRTRKLKANSGITVESFKAVISPLLKPLFDELKFPKSLSGTPNQIEREIVKNFESCIDFHVTNYVKQNSLGSQHELPIESYINPKISEIARIVVNLRTNPPPGLTKLFNVRTKAEVLSKILLKLLEKEKLKYAVTEVNFPQKNIDLSNPAEWYPEARKMKRKLIFHVGPTNSGKTYNALKLLENAKSGYYAGPLRLLAREVYETYHKKGIRCNLITGEEIIPDIDGYGNVAPISSGTIEMVPTNRKMDICIIDEIQMISDKQRGEAWTAALLGVQAKEIHLCGEESAIPLIQEISKITGDEVSINTYERLGKLLVEQKPISENENNNFKDLKKGDCIVAFSKLKILQFKRNIENNSHWRVGIIYGALPPEVRSDEANKFNKGEYDILVASDAIGMGLNLKINRIIFADSTKFDGNKVTPLTVSQVKQIAGRAGRYQADGESTGYVNAIGSKNLKVIGAQMKKPLTSLTKAFIWPTPQILFKYITSFQKGSTILDVIRHFEDEFTAAGMNSSARNSSSLYRVTDIYSRKMILKVFLKKHINGRLTIEDSLRLSIAPVNLNRASEFTEDKVFTYFKNIGSAISKDIIKMKVNDMNILKKEPSRFMRYEHAIRTVGRLEEMHKLTLLFLWLSQRWPTLFVDKEAAIDCKSLIEKRITEELENLKRVKVLRQHKKPNKHHAQDSRSLY</sequence>
<reference evidence="11" key="1">
    <citation type="submission" date="2022-03" db="EMBL/GenBank/DDBJ databases">
        <authorList>
            <person name="Legras J.-L."/>
            <person name="Devillers H."/>
            <person name="Grondin C."/>
        </authorList>
    </citation>
    <scope>NUCLEOTIDE SEQUENCE</scope>
    <source>
        <strain evidence="11">CLIB 1423</strain>
    </source>
</reference>
<dbReference type="EC" id="3.6.4.13" evidence="2"/>
<evidence type="ECO:0000256" key="5">
    <source>
        <dbReference type="ARBA" id="ARBA00022806"/>
    </source>
</evidence>
<evidence type="ECO:0000256" key="1">
    <source>
        <dbReference type="ARBA" id="ARBA00004173"/>
    </source>
</evidence>
<dbReference type="Pfam" id="PF00271">
    <property type="entry name" value="Helicase_C"/>
    <property type="match status" value="1"/>
</dbReference>
<dbReference type="InterPro" id="IPR027417">
    <property type="entry name" value="P-loop_NTPase"/>
</dbReference>
<dbReference type="OrthoDB" id="6692397at2759"/>
<dbReference type="GO" id="GO:0016787">
    <property type="term" value="F:hydrolase activity"/>
    <property type="evidence" value="ECO:0007669"/>
    <property type="project" value="UniProtKB-KW"/>
</dbReference>
<evidence type="ECO:0000256" key="2">
    <source>
        <dbReference type="ARBA" id="ARBA00012552"/>
    </source>
</evidence>
<dbReference type="InterPro" id="IPR044774">
    <property type="entry name" value="Suv3_DEXQc"/>
</dbReference>
<dbReference type="AlphaFoldDB" id="A0A9P0QRH3"/>
<evidence type="ECO:0000256" key="6">
    <source>
        <dbReference type="ARBA" id="ARBA00022840"/>
    </source>
</evidence>
<dbReference type="InterPro" id="IPR001650">
    <property type="entry name" value="Helicase_C-like"/>
</dbReference>
<evidence type="ECO:0000256" key="9">
    <source>
        <dbReference type="ARBA" id="ARBA00047984"/>
    </source>
</evidence>
<comment type="subcellular location">
    <subcellularLocation>
        <location evidence="1">Mitochondrion</location>
    </subcellularLocation>
</comment>
<dbReference type="PROSITE" id="PS51194">
    <property type="entry name" value="HELICASE_CTER"/>
    <property type="match status" value="1"/>
</dbReference>
<evidence type="ECO:0000256" key="7">
    <source>
        <dbReference type="ARBA" id="ARBA00022946"/>
    </source>
</evidence>
<keyword evidence="6" id="KW-0067">ATP-binding</keyword>
<protein>
    <recommendedName>
        <fullName evidence="2">RNA helicase</fullName>
        <ecNumber evidence="2">3.6.4.13</ecNumber>
    </recommendedName>
</protein>
<accession>A0A9P0QRH3</accession>
<evidence type="ECO:0000259" key="10">
    <source>
        <dbReference type="PROSITE" id="PS51194"/>
    </source>
</evidence>
<dbReference type="EMBL" id="CAKXYY010000009">
    <property type="protein sequence ID" value="CAH2353056.1"/>
    <property type="molecule type" value="Genomic_DNA"/>
</dbReference>
<dbReference type="Gene3D" id="1.20.272.40">
    <property type="match status" value="1"/>
</dbReference>
<dbReference type="PANTHER" id="PTHR12131:SF1">
    <property type="entry name" value="ATP-DEPENDENT RNA HELICASE SUPV3L1, MITOCHONDRIAL-RELATED"/>
    <property type="match status" value="1"/>
</dbReference>
<dbReference type="FunFam" id="3.40.50.300:FF:000269">
    <property type="entry name" value="ATP-dependent RNA helicase SUPV3L1, mitochondrial"/>
    <property type="match status" value="1"/>
</dbReference>
<dbReference type="CDD" id="cd18805">
    <property type="entry name" value="SF2_C_suv3"/>
    <property type="match status" value="1"/>
</dbReference>
<dbReference type="FunFam" id="3.40.50.300:FF:000957">
    <property type="entry name" value="ATP-dependent RNA helicase SUV3L, mitochondrial"/>
    <property type="match status" value="1"/>
</dbReference>
<dbReference type="SUPFAM" id="SSF52540">
    <property type="entry name" value="P-loop containing nucleoside triphosphate hydrolases"/>
    <property type="match status" value="1"/>
</dbReference>
<evidence type="ECO:0000313" key="12">
    <source>
        <dbReference type="Proteomes" id="UP000837801"/>
    </source>
</evidence>
<comment type="catalytic activity">
    <reaction evidence="9">
        <text>ATP + H2O = ADP + phosphate + H(+)</text>
        <dbReference type="Rhea" id="RHEA:13065"/>
        <dbReference type="ChEBI" id="CHEBI:15377"/>
        <dbReference type="ChEBI" id="CHEBI:15378"/>
        <dbReference type="ChEBI" id="CHEBI:30616"/>
        <dbReference type="ChEBI" id="CHEBI:43474"/>
        <dbReference type="ChEBI" id="CHEBI:456216"/>
        <dbReference type="EC" id="3.6.4.13"/>
    </reaction>
</comment>
<keyword evidence="12" id="KW-1185">Reference proteome</keyword>
<dbReference type="Gene3D" id="3.40.50.300">
    <property type="entry name" value="P-loop containing nucleotide triphosphate hydrolases"/>
    <property type="match status" value="2"/>
</dbReference>
<dbReference type="SMART" id="SM00490">
    <property type="entry name" value="HELICc"/>
    <property type="match status" value="1"/>
</dbReference>
<dbReference type="Gene3D" id="1.20.58.1080">
    <property type="match status" value="1"/>
</dbReference>
<name>A0A9P0QRH3_9ASCO</name>
<keyword evidence="4" id="KW-0378">Hydrolase</keyword>